<dbReference type="RefSeq" id="WP_169264089.1">
    <property type="nucleotide sequence ID" value="NZ_CAWOXK010000001.1"/>
</dbReference>
<evidence type="ECO:0000256" key="2">
    <source>
        <dbReference type="ARBA" id="ARBA00022656"/>
    </source>
</evidence>
<comment type="subcellular location">
    <subcellularLocation>
        <location evidence="1">Target cell</location>
        <location evidence="1">Target cell cytoplasm</location>
    </subcellularLocation>
</comment>
<gene>
    <name evidence="6" type="ORF">DP114_32345</name>
</gene>
<keyword evidence="2" id="KW-0800">Toxin</keyword>
<dbReference type="KEGG" id="bsen:DP114_32345"/>
<accession>A0A856MMS2</accession>
<reference evidence="6 7" key="1">
    <citation type="submission" date="2018-06" db="EMBL/GenBank/DDBJ databases">
        <title>Comparative genomics of Brasilonema spp. strains.</title>
        <authorList>
            <person name="Alvarenga D.O."/>
            <person name="Fiore M.F."/>
            <person name="Varani A.M."/>
        </authorList>
    </citation>
    <scope>NUCLEOTIDE SEQUENCE [LARGE SCALE GENOMIC DNA]</scope>
    <source>
        <strain evidence="6 7">CENA114</strain>
    </source>
</reference>
<dbReference type="Proteomes" id="UP000503129">
    <property type="component" value="Chromosome"/>
</dbReference>
<dbReference type="AlphaFoldDB" id="A0A856MMS2"/>
<protein>
    <recommendedName>
        <fullName evidence="5">VENN motif-containing domain-containing protein</fullName>
    </recommendedName>
</protein>
<proteinExistence type="predicted"/>
<sequence>MKDLTEAQKATLKFLSTIAGGAASLTP</sequence>
<keyword evidence="4" id="KW-0843">Virulence</keyword>
<feature type="domain" description="VENN motif-containing" evidence="5">
    <location>
        <begin position="2"/>
        <end position="24"/>
    </location>
</feature>
<keyword evidence="7" id="KW-1185">Reference proteome</keyword>
<dbReference type="InterPro" id="IPR006914">
    <property type="entry name" value="VENN_dom"/>
</dbReference>
<evidence type="ECO:0000256" key="4">
    <source>
        <dbReference type="ARBA" id="ARBA00023026"/>
    </source>
</evidence>
<evidence type="ECO:0000256" key="3">
    <source>
        <dbReference type="ARBA" id="ARBA00022913"/>
    </source>
</evidence>
<dbReference type="Pfam" id="PF04829">
    <property type="entry name" value="PT-VENN"/>
    <property type="match status" value="1"/>
</dbReference>
<evidence type="ECO:0000313" key="6">
    <source>
        <dbReference type="EMBL" id="QDL11968.1"/>
    </source>
</evidence>
<evidence type="ECO:0000313" key="7">
    <source>
        <dbReference type="Proteomes" id="UP000503129"/>
    </source>
</evidence>
<organism evidence="6 7">
    <name type="scientific">Brasilonema sennae CENA114</name>
    <dbReference type="NCBI Taxonomy" id="415709"/>
    <lineage>
        <taxon>Bacteria</taxon>
        <taxon>Bacillati</taxon>
        <taxon>Cyanobacteriota</taxon>
        <taxon>Cyanophyceae</taxon>
        <taxon>Nostocales</taxon>
        <taxon>Scytonemataceae</taxon>
        <taxon>Brasilonema</taxon>
        <taxon>Bromeliae group (in: Brasilonema)</taxon>
    </lineage>
</organism>
<evidence type="ECO:0000259" key="5">
    <source>
        <dbReference type="Pfam" id="PF04829"/>
    </source>
</evidence>
<dbReference type="EMBL" id="CP030118">
    <property type="protein sequence ID" value="QDL11968.1"/>
    <property type="molecule type" value="Genomic_DNA"/>
</dbReference>
<evidence type="ECO:0000256" key="1">
    <source>
        <dbReference type="ARBA" id="ARBA00004219"/>
    </source>
</evidence>
<name>A0A856MMS2_9CYAN</name>
<dbReference type="GO" id="GO:0090729">
    <property type="term" value="F:toxin activity"/>
    <property type="evidence" value="ECO:0007669"/>
    <property type="project" value="UniProtKB-KW"/>
</dbReference>
<keyword evidence="3" id="KW-1266">Target cell cytoplasm</keyword>